<evidence type="ECO:0000313" key="2">
    <source>
        <dbReference type="Proteomes" id="UP000298652"/>
    </source>
</evidence>
<accession>A0A4U6SZ70</accession>
<gene>
    <name evidence="1" type="ORF">SEVIR_9G238900v2</name>
</gene>
<reference evidence="1" key="1">
    <citation type="submission" date="2019-03" db="EMBL/GenBank/DDBJ databases">
        <title>WGS assembly of Setaria viridis.</title>
        <authorList>
            <person name="Huang P."/>
            <person name="Jenkins J."/>
            <person name="Grimwood J."/>
            <person name="Barry K."/>
            <person name="Healey A."/>
            <person name="Mamidi S."/>
            <person name="Sreedasyam A."/>
            <person name="Shu S."/>
            <person name="Feldman M."/>
            <person name="Wu J."/>
            <person name="Yu Y."/>
            <person name="Chen C."/>
            <person name="Johnson J."/>
            <person name="Rokhsar D."/>
            <person name="Baxter I."/>
            <person name="Schmutz J."/>
            <person name="Brutnell T."/>
            <person name="Kellogg E."/>
        </authorList>
    </citation>
    <scope>NUCLEOTIDE SEQUENCE [LARGE SCALE GENOMIC DNA]</scope>
</reference>
<dbReference type="Proteomes" id="UP000298652">
    <property type="component" value="Chromosome 9"/>
</dbReference>
<dbReference type="EMBL" id="CM016560">
    <property type="protein sequence ID" value="TKV93634.1"/>
    <property type="molecule type" value="Genomic_DNA"/>
</dbReference>
<dbReference type="AlphaFoldDB" id="A0A4U6SZ70"/>
<protein>
    <submittedName>
        <fullName evidence="1">Uncharacterized protein</fullName>
    </submittedName>
</protein>
<keyword evidence="2" id="KW-1185">Reference proteome</keyword>
<sequence>MEEPEPELAVPWSPADPSELSRAQTMEMGLGDLSAQQQFGLSSTIAPQPPLQMKVYLAHDDAMMDRQFGDTDLAKWIAKLLKSGASNPSPSPETNIHHQMEDEDVEVKLLLRGPQDESHLPAVFGVPLDHAYDIHQWDDKFYSVAWDDAREAEPIHLNHDIKDYIVMPSLLDLVPTQGSLGVKGQTKCRTRSTYWKGIHRRKLTAAASLWSCLGDGLGQTLAAMASLRGCAMVDFRKASSRSSMVCTRR</sequence>
<name>A0A4U6SZ70_SETVI</name>
<dbReference type="Gramene" id="TKV93634">
    <property type="protein sequence ID" value="TKV93634"/>
    <property type="gene ID" value="SEVIR_9G238900v2"/>
</dbReference>
<proteinExistence type="predicted"/>
<evidence type="ECO:0000313" key="1">
    <source>
        <dbReference type="EMBL" id="TKV93634.1"/>
    </source>
</evidence>
<organism evidence="1 2">
    <name type="scientific">Setaria viridis</name>
    <name type="common">Green bristlegrass</name>
    <name type="synonym">Setaria italica subsp. viridis</name>
    <dbReference type="NCBI Taxonomy" id="4556"/>
    <lineage>
        <taxon>Eukaryota</taxon>
        <taxon>Viridiplantae</taxon>
        <taxon>Streptophyta</taxon>
        <taxon>Embryophyta</taxon>
        <taxon>Tracheophyta</taxon>
        <taxon>Spermatophyta</taxon>
        <taxon>Magnoliopsida</taxon>
        <taxon>Liliopsida</taxon>
        <taxon>Poales</taxon>
        <taxon>Poaceae</taxon>
        <taxon>PACMAD clade</taxon>
        <taxon>Panicoideae</taxon>
        <taxon>Panicodae</taxon>
        <taxon>Paniceae</taxon>
        <taxon>Cenchrinae</taxon>
        <taxon>Setaria</taxon>
    </lineage>
</organism>